<organism evidence="2 3">
    <name type="scientific">Prorocentrum cordatum</name>
    <dbReference type="NCBI Taxonomy" id="2364126"/>
    <lineage>
        <taxon>Eukaryota</taxon>
        <taxon>Sar</taxon>
        <taxon>Alveolata</taxon>
        <taxon>Dinophyceae</taxon>
        <taxon>Prorocentrales</taxon>
        <taxon>Prorocentraceae</taxon>
        <taxon>Prorocentrum</taxon>
    </lineage>
</organism>
<keyword evidence="3" id="KW-1185">Reference proteome</keyword>
<dbReference type="Proteomes" id="UP001189429">
    <property type="component" value="Unassembled WGS sequence"/>
</dbReference>
<comment type="caution">
    <text evidence="2">The sequence shown here is derived from an EMBL/GenBank/DDBJ whole genome shotgun (WGS) entry which is preliminary data.</text>
</comment>
<feature type="domain" description="PPIase cyclophilin-type" evidence="1">
    <location>
        <begin position="134"/>
        <end position="176"/>
    </location>
</feature>
<protein>
    <recommendedName>
        <fullName evidence="1">PPIase cyclophilin-type domain-containing protein</fullName>
    </recommendedName>
</protein>
<evidence type="ECO:0000313" key="3">
    <source>
        <dbReference type="Proteomes" id="UP001189429"/>
    </source>
</evidence>
<dbReference type="Pfam" id="PF00160">
    <property type="entry name" value="Pro_isomerase"/>
    <property type="match status" value="1"/>
</dbReference>
<gene>
    <name evidence="2" type="ORF">PCOR1329_LOCUS58963</name>
</gene>
<evidence type="ECO:0000259" key="1">
    <source>
        <dbReference type="Pfam" id="PF00160"/>
    </source>
</evidence>
<dbReference type="Gene3D" id="2.40.100.10">
    <property type="entry name" value="Cyclophilin-like"/>
    <property type="match status" value="1"/>
</dbReference>
<evidence type="ECO:0000313" key="2">
    <source>
        <dbReference type="EMBL" id="CAK0873894.1"/>
    </source>
</evidence>
<dbReference type="EMBL" id="CAUYUJ010017334">
    <property type="protein sequence ID" value="CAK0873894.1"/>
    <property type="molecule type" value="Genomic_DNA"/>
</dbReference>
<accession>A0ABN9VKS6</accession>
<sequence length="182" mass="19456">MACAAAGRIGAFARTPLNGGATAPRAGGRVGRGLRQTERRAEEGINALASLVSTEMRTVTLEPGRLGIEIAESTGKVLELGDGAAKDAGIGQGWTFIEVEGYEFDVNTLASYSQGDRPYEAVLATPRPNPTAVFETDYGVIRAEIWLDRTPITASNFIDLVNVGFYDGQHFHRVRNLVAGQC</sequence>
<reference evidence="2" key="1">
    <citation type="submission" date="2023-10" db="EMBL/GenBank/DDBJ databases">
        <authorList>
            <person name="Chen Y."/>
            <person name="Shah S."/>
            <person name="Dougan E. K."/>
            <person name="Thang M."/>
            <person name="Chan C."/>
        </authorList>
    </citation>
    <scope>NUCLEOTIDE SEQUENCE [LARGE SCALE GENOMIC DNA]</scope>
</reference>
<name>A0ABN9VKS6_9DINO</name>
<dbReference type="InterPro" id="IPR002130">
    <property type="entry name" value="Cyclophilin-type_PPIase_dom"/>
</dbReference>
<proteinExistence type="predicted"/>
<dbReference type="SUPFAM" id="SSF50891">
    <property type="entry name" value="Cyclophilin-like"/>
    <property type="match status" value="1"/>
</dbReference>
<dbReference type="InterPro" id="IPR029000">
    <property type="entry name" value="Cyclophilin-like_dom_sf"/>
</dbReference>